<proteinExistence type="predicted"/>
<feature type="compositionally biased region" description="Polar residues" evidence="1">
    <location>
        <begin position="147"/>
        <end position="168"/>
    </location>
</feature>
<gene>
    <name evidence="3" type="ORF">C3L50_02800</name>
</gene>
<name>A0A2S5AH21_9FLAO</name>
<comment type="caution">
    <text evidence="3">The sequence shown here is derived from an EMBL/GenBank/DDBJ whole genome shotgun (WGS) entry which is preliminary data.</text>
</comment>
<evidence type="ECO:0000313" key="3">
    <source>
        <dbReference type="EMBL" id="POY41457.1"/>
    </source>
</evidence>
<evidence type="ECO:0000256" key="2">
    <source>
        <dbReference type="SAM" id="Phobius"/>
    </source>
</evidence>
<organism evidence="3 4">
    <name type="scientific">Flavobacterium alvei</name>
    <dbReference type="NCBI Taxonomy" id="2080416"/>
    <lineage>
        <taxon>Bacteria</taxon>
        <taxon>Pseudomonadati</taxon>
        <taxon>Bacteroidota</taxon>
        <taxon>Flavobacteriia</taxon>
        <taxon>Flavobacteriales</taxon>
        <taxon>Flavobacteriaceae</taxon>
        <taxon>Flavobacterium</taxon>
    </lineage>
</organism>
<accession>A0A2S5AH21</accession>
<feature type="region of interest" description="Disordered" evidence="1">
    <location>
        <begin position="113"/>
        <end position="180"/>
    </location>
</feature>
<feature type="compositionally biased region" description="Polar residues" evidence="1">
    <location>
        <begin position="113"/>
        <end position="125"/>
    </location>
</feature>
<evidence type="ECO:0000256" key="1">
    <source>
        <dbReference type="SAM" id="MobiDB-lite"/>
    </source>
</evidence>
<keyword evidence="2" id="KW-0472">Membrane</keyword>
<keyword evidence="4" id="KW-1185">Reference proteome</keyword>
<feature type="transmembrane region" description="Helical" evidence="2">
    <location>
        <begin position="47"/>
        <end position="70"/>
    </location>
</feature>
<reference evidence="3 4" key="1">
    <citation type="submission" date="2018-01" db="EMBL/GenBank/DDBJ databases">
        <authorList>
            <person name="Gaut B.S."/>
            <person name="Morton B.R."/>
            <person name="Clegg M.T."/>
            <person name="Duvall M.R."/>
        </authorList>
    </citation>
    <scope>NUCLEOTIDE SEQUENCE [LARGE SCALE GENOMIC DNA]</scope>
    <source>
        <strain evidence="3 4">HR-AY</strain>
    </source>
</reference>
<dbReference type="RefSeq" id="WP_103804595.1">
    <property type="nucleotide sequence ID" value="NZ_PQVG01000001.1"/>
</dbReference>
<dbReference type="Proteomes" id="UP000237310">
    <property type="component" value="Unassembled WGS sequence"/>
</dbReference>
<sequence length="434" mass="49252">MENKKDIGKIFREKLNDFEKEPNDSVWNSIHAELQEKKKRRIIYIPFWMKTAGILSLVVLISIFSIDAFLEKGQFSAPNESNQDILKSKSFEKSNPNKENAVNTESLILTDSSNNLISNKKSGQTSSNEGNLKKNKKKFSLKKGLTESKNNSTITDDSTVKGSENNPLSAVENISDKNETNDKMLDSLKLKKEDKPELKIALEDKKDSLSDKKSELYVFVYGSPTYSGSLSKNSPLDNRLTNNPKTTVLNWNYGVYLGYESGYKWSLRLGIGKMNMSFITANAAVNTVDYRNINYFKNTTNATIYTDTNFSETMTITQDVSYTEIPLEIKYNFYDKKFGLSSIVGFSYLFVDENVISIKTSNGSNFDIGTTKNLLESTFSINAGFEMYYKLTKKLKLNVEPLFKYHPIDYKKNSNPVNSYSFGIQTGLQFSFSK</sequence>
<keyword evidence="2" id="KW-1133">Transmembrane helix</keyword>
<dbReference type="OrthoDB" id="1113942at2"/>
<protein>
    <recommendedName>
        <fullName evidence="5">Outer membrane protein beta-barrel domain-containing protein</fullName>
    </recommendedName>
</protein>
<keyword evidence="2" id="KW-0812">Transmembrane</keyword>
<dbReference type="AlphaFoldDB" id="A0A2S5AH21"/>
<evidence type="ECO:0000313" key="4">
    <source>
        <dbReference type="Proteomes" id="UP000237310"/>
    </source>
</evidence>
<dbReference type="EMBL" id="PQVG01000001">
    <property type="protein sequence ID" value="POY41457.1"/>
    <property type="molecule type" value="Genomic_DNA"/>
</dbReference>
<evidence type="ECO:0008006" key="5">
    <source>
        <dbReference type="Google" id="ProtNLM"/>
    </source>
</evidence>